<dbReference type="GeneID" id="101249151"/>
<keyword evidence="4" id="KW-1185">Reference proteome</keyword>
<feature type="compositionally biased region" description="Basic and acidic residues" evidence="1">
    <location>
        <begin position="258"/>
        <end position="277"/>
    </location>
</feature>
<sequence>MEKKRLLFILWVAAMMMIMCACWMEGEEEAAKQRTNLATGEVKIEGEKAMDSANEKANSLGDWASNKFSQYQDDVKDAASDARDAISSTAYGTQREAAQKVSGMVNMASDAKNVGCEKANQAMNAAAKMAHRVYDSASEKAGDINNKAKDRVHHAYDSASDDMAANAKEGTKHKASEAYDSAAEKVDDGMNTASQMGREVQDKASHAYNFAADKAGQAMDKASDMVGEAKDGAKDACRYTSDKMNQAKDMASSSAANVKDRASEARDRSKEAYRYII</sequence>
<keyword evidence="2" id="KW-0812">Transmembrane</keyword>
<dbReference type="AlphaFoldDB" id="A0A3Q7G5C9"/>
<keyword evidence="2" id="KW-0472">Membrane</keyword>
<reference evidence="3" key="2">
    <citation type="submission" date="2019-01" db="UniProtKB">
        <authorList>
            <consortium name="EnsemblPlants"/>
        </authorList>
    </citation>
    <scope>IDENTIFICATION</scope>
    <source>
        <strain evidence="3">cv. Heinz 1706</strain>
    </source>
</reference>
<evidence type="ECO:0000256" key="1">
    <source>
        <dbReference type="SAM" id="MobiDB-lite"/>
    </source>
</evidence>
<feature type="transmembrane region" description="Helical" evidence="2">
    <location>
        <begin position="6"/>
        <end position="24"/>
    </location>
</feature>
<dbReference type="Gramene" id="Solyc03g034030.3.1">
    <property type="protein sequence ID" value="Solyc03g034030.3.1"/>
    <property type="gene ID" value="Solyc03g034030.3"/>
</dbReference>
<reference evidence="3" key="1">
    <citation type="journal article" date="2012" name="Nature">
        <title>The tomato genome sequence provides insights into fleshy fruit evolution.</title>
        <authorList>
            <consortium name="Tomato Genome Consortium"/>
        </authorList>
    </citation>
    <scope>NUCLEOTIDE SEQUENCE [LARGE SCALE GENOMIC DNA]</scope>
    <source>
        <strain evidence="3">cv. Heinz 1706</strain>
    </source>
</reference>
<proteinExistence type="predicted"/>
<feature type="region of interest" description="Disordered" evidence="1">
    <location>
        <begin position="245"/>
        <end position="277"/>
    </location>
</feature>
<dbReference type="STRING" id="4081.A0A3Q7G5C9"/>
<name>A0A3Q7G5C9_SOLLC</name>
<dbReference type="Gene3D" id="6.10.140.1430">
    <property type="match status" value="2"/>
</dbReference>
<dbReference type="RefSeq" id="XP_004234612.1">
    <property type="nucleotide sequence ID" value="XM_004234564.5"/>
</dbReference>
<dbReference type="PANTHER" id="PTHR47372:SF11">
    <property type="entry name" value="RE19971P"/>
    <property type="match status" value="1"/>
</dbReference>
<dbReference type="PaxDb" id="4081-Solyc03g034030.2.1"/>
<dbReference type="InParanoid" id="A0A3Q7G5C9"/>
<dbReference type="PROSITE" id="PS51257">
    <property type="entry name" value="PROKAR_LIPOPROTEIN"/>
    <property type="match status" value="1"/>
</dbReference>
<accession>A0A3Q7G5C9</accession>
<dbReference type="KEGG" id="sly:101249151"/>
<organism evidence="3">
    <name type="scientific">Solanum lycopersicum</name>
    <name type="common">Tomato</name>
    <name type="synonym">Lycopersicon esculentum</name>
    <dbReference type="NCBI Taxonomy" id="4081"/>
    <lineage>
        <taxon>Eukaryota</taxon>
        <taxon>Viridiplantae</taxon>
        <taxon>Streptophyta</taxon>
        <taxon>Embryophyta</taxon>
        <taxon>Tracheophyta</taxon>
        <taxon>Spermatophyta</taxon>
        <taxon>Magnoliopsida</taxon>
        <taxon>eudicotyledons</taxon>
        <taxon>Gunneridae</taxon>
        <taxon>Pentapetalae</taxon>
        <taxon>asterids</taxon>
        <taxon>lamiids</taxon>
        <taxon>Solanales</taxon>
        <taxon>Solanaceae</taxon>
        <taxon>Solanoideae</taxon>
        <taxon>Solaneae</taxon>
        <taxon>Solanum</taxon>
        <taxon>Solanum subgen. Lycopersicon</taxon>
    </lineage>
</organism>
<keyword evidence="2" id="KW-1133">Transmembrane helix</keyword>
<dbReference type="EnsemblPlants" id="Solyc03g034030.3.1">
    <property type="protein sequence ID" value="Solyc03g034030.3.1"/>
    <property type="gene ID" value="Solyc03g034030.3"/>
</dbReference>
<dbReference type="OrthoDB" id="20872at2759"/>
<dbReference type="Proteomes" id="UP000004994">
    <property type="component" value="Chromosome 3"/>
</dbReference>
<evidence type="ECO:0000313" key="3">
    <source>
        <dbReference type="EnsemblPlants" id="Solyc03g034030.3.1"/>
    </source>
</evidence>
<gene>
    <name evidence="3" type="primary">LOC101249151</name>
</gene>
<protein>
    <submittedName>
        <fullName evidence="3">Uncharacterized protein</fullName>
    </submittedName>
</protein>
<evidence type="ECO:0000313" key="4">
    <source>
        <dbReference type="Proteomes" id="UP000004994"/>
    </source>
</evidence>
<dbReference type="OMA" id="QASEMAY"/>
<dbReference type="PANTHER" id="PTHR47372">
    <property type="entry name" value="DAUER UP-REGULATED-RELATED"/>
    <property type="match status" value="1"/>
</dbReference>
<evidence type="ECO:0000256" key="2">
    <source>
        <dbReference type="SAM" id="Phobius"/>
    </source>
</evidence>